<evidence type="ECO:0000256" key="2">
    <source>
        <dbReference type="SAM" id="Phobius"/>
    </source>
</evidence>
<sequence length="197" mass="21532">MNALNSPLEALAFNYVTFGFLTVVNNIWTWIAVVTAAVSFWRIRVAGSPKPDPRAARNPDVSPNSKVVSQPPDTVAEPVSSSSTAASLATMTPCVWAVESDGATKGNFTVYYEDDRRGGDGELTLTGKLDADGDFGSGGGEWSYDVCDRSMLRMRMGDDMGWYRFQDMTVFDGNVVRLWDDCRRRVPAISGAGIVIW</sequence>
<dbReference type="PANTHER" id="PTHR36369">
    <property type="entry name" value="TRANSMEMBRANE PROTEIN"/>
    <property type="match status" value="1"/>
</dbReference>
<feature type="region of interest" description="Disordered" evidence="1">
    <location>
        <begin position="49"/>
        <end position="82"/>
    </location>
</feature>
<proteinExistence type="predicted"/>
<dbReference type="AlphaFoldDB" id="A0A5B7BVN6"/>
<dbReference type="EMBL" id="GHES01041482">
    <property type="protein sequence ID" value="MPA72041.1"/>
    <property type="molecule type" value="Transcribed_RNA"/>
</dbReference>
<accession>A0A5B7BVN6</accession>
<protein>
    <submittedName>
        <fullName evidence="3">Uncharacterized protein</fullName>
    </submittedName>
</protein>
<feature type="compositionally biased region" description="Polar residues" evidence="1">
    <location>
        <begin position="61"/>
        <end position="72"/>
    </location>
</feature>
<evidence type="ECO:0000313" key="3">
    <source>
        <dbReference type="EMBL" id="MPA72041.1"/>
    </source>
</evidence>
<keyword evidence="2" id="KW-0812">Transmembrane</keyword>
<reference evidence="3" key="1">
    <citation type="submission" date="2019-08" db="EMBL/GenBank/DDBJ databases">
        <title>Reference gene set and small RNA set construction with multiple tissues from Davidia involucrata Baill.</title>
        <authorList>
            <person name="Yang H."/>
            <person name="Zhou C."/>
            <person name="Li G."/>
            <person name="Wang J."/>
            <person name="Gao P."/>
            <person name="Wang M."/>
            <person name="Wang R."/>
            <person name="Zhao Y."/>
        </authorList>
    </citation>
    <scope>NUCLEOTIDE SEQUENCE</scope>
    <source>
        <tissue evidence="3">Mixed with DoveR01_LX</tissue>
    </source>
</reference>
<evidence type="ECO:0000256" key="1">
    <source>
        <dbReference type="SAM" id="MobiDB-lite"/>
    </source>
</evidence>
<keyword evidence="2" id="KW-1133">Transmembrane helix</keyword>
<organism evidence="3">
    <name type="scientific">Davidia involucrata</name>
    <name type="common">Dove tree</name>
    <dbReference type="NCBI Taxonomy" id="16924"/>
    <lineage>
        <taxon>Eukaryota</taxon>
        <taxon>Viridiplantae</taxon>
        <taxon>Streptophyta</taxon>
        <taxon>Embryophyta</taxon>
        <taxon>Tracheophyta</taxon>
        <taxon>Spermatophyta</taxon>
        <taxon>Magnoliopsida</taxon>
        <taxon>eudicotyledons</taxon>
        <taxon>Gunneridae</taxon>
        <taxon>Pentapetalae</taxon>
        <taxon>asterids</taxon>
        <taxon>Cornales</taxon>
        <taxon>Nyssaceae</taxon>
        <taxon>Davidia</taxon>
    </lineage>
</organism>
<feature type="transmembrane region" description="Helical" evidence="2">
    <location>
        <begin position="12"/>
        <end position="41"/>
    </location>
</feature>
<dbReference type="PANTHER" id="PTHR36369:SF1">
    <property type="entry name" value="TRANSMEMBRANE PROTEIN"/>
    <property type="match status" value="1"/>
</dbReference>
<name>A0A5B7BVN6_DAVIN</name>
<gene>
    <name evidence="3" type="ORF">Din_041482</name>
</gene>
<keyword evidence="2" id="KW-0472">Membrane</keyword>